<reference evidence="2 3" key="1">
    <citation type="journal article" date="1992" name="Lakartidningen">
        <title>[Penicillin V and not amoxicillin is the first choice preparation in acute otitis].</title>
        <authorList>
            <person name="Kamme C."/>
            <person name="Lundgren K."/>
            <person name="Prellner K."/>
        </authorList>
    </citation>
    <scope>NUCLEOTIDE SEQUENCE [LARGE SCALE GENOMIC DNA]</scope>
    <source>
        <strain evidence="2 3">PC4580III</strain>
    </source>
</reference>
<sequence>MSDNSFIIWTNLDILPSKSFICWYCNKDISSQKGYMSSDKNSIYICHNCKRPNIFDLNGDAIIKPLYGKEIKNLPDNIKSVYEEARKCMQVGAYTGATMLLRKILMNISVEEGAEEGGSFKSYVEYLYNNGIVHKKQKDLIDKVKNIGNKANHEIEPISEVNAEYIFKLVEHLLLNNYEFVNQQLENDND</sequence>
<feature type="domain" description="DUF4145" evidence="1">
    <location>
        <begin position="83"/>
        <end position="170"/>
    </location>
</feature>
<dbReference type="Proteomes" id="UP000322814">
    <property type="component" value="Unassembled WGS sequence"/>
</dbReference>
<comment type="caution">
    <text evidence="2">The sequence shown here is derived from an EMBL/GenBank/DDBJ whole genome shotgun (WGS) entry which is preliminary data.</text>
</comment>
<organism evidence="2 3">
    <name type="scientific">Brachyspira aalborgi</name>
    <dbReference type="NCBI Taxonomy" id="29522"/>
    <lineage>
        <taxon>Bacteria</taxon>
        <taxon>Pseudomonadati</taxon>
        <taxon>Spirochaetota</taxon>
        <taxon>Spirochaetia</taxon>
        <taxon>Brachyspirales</taxon>
        <taxon>Brachyspiraceae</taxon>
        <taxon>Brachyspira</taxon>
    </lineage>
</organism>
<accession>A0A5C8EG81</accession>
<dbReference type="RefSeq" id="WP_147771198.1">
    <property type="nucleotide sequence ID" value="NZ_SAYB01000006.1"/>
</dbReference>
<dbReference type="AlphaFoldDB" id="A0A5C8EG81"/>
<name>A0A5C8EG81_9SPIR</name>
<protein>
    <submittedName>
        <fullName evidence="2">DUF4145 domain-containing protein</fullName>
    </submittedName>
</protein>
<proteinExistence type="predicted"/>
<evidence type="ECO:0000313" key="3">
    <source>
        <dbReference type="Proteomes" id="UP000322814"/>
    </source>
</evidence>
<evidence type="ECO:0000313" key="2">
    <source>
        <dbReference type="EMBL" id="TXJ36014.1"/>
    </source>
</evidence>
<gene>
    <name evidence="2" type="ORF">EPJ78_08465</name>
</gene>
<dbReference type="InterPro" id="IPR025285">
    <property type="entry name" value="DUF4145"/>
</dbReference>
<dbReference type="EMBL" id="SAYB01000006">
    <property type="protein sequence ID" value="TXJ36014.1"/>
    <property type="molecule type" value="Genomic_DNA"/>
</dbReference>
<dbReference type="Pfam" id="PF13643">
    <property type="entry name" value="DUF4145"/>
    <property type="match status" value="1"/>
</dbReference>
<evidence type="ECO:0000259" key="1">
    <source>
        <dbReference type="Pfam" id="PF13643"/>
    </source>
</evidence>